<protein>
    <submittedName>
        <fullName evidence="1">Uncharacterized protein</fullName>
    </submittedName>
</protein>
<keyword evidence="2" id="KW-1185">Reference proteome</keyword>
<gene>
    <name evidence="1" type="ORF">HAX54_032944</name>
</gene>
<proteinExistence type="predicted"/>
<evidence type="ECO:0000313" key="1">
    <source>
        <dbReference type="EMBL" id="MCD9644590.1"/>
    </source>
</evidence>
<dbReference type="Proteomes" id="UP000823775">
    <property type="component" value="Unassembled WGS sequence"/>
</dbReference>
<organism evidence="1 2">
    <name type="scientific">Datura stramonium</name>
    <name type="common">Jimsonweed</name>
    <name type="synonym">Common thornapple</name>
    <dbReference type="NCBI Taxonomy" id="4076"/>
    <lineage>
        <taxon>Eukaryota</taxon>
        <taxon>Viridiplantae</taxon>
        <taxon>Streptophyta</taxon>
        <taxon>Embryophyta</taxon>
        <taxon>Tracheophyta</taxon>
        <taxon>Spermatophyta</taxon>
        <taxon>Magnoliopsida</taxon>
        <taxon>eudicotyledons</taxon>
        <taxon>Gunneridae</taxon>
        <taxon>Pentapetalae</taxon>
        <taxon>asterids</taxon>
        <taxon>lamiids</taxon>
        <taxon>Solanales</taxon>
        <taxon>Solanaceae</taxon>
        <taxon>Solanoideae</taxon>
        <taxon>Datureae</taxon>
        <taxon>Datura</taxon>
    </lineage>
</organism>
<name>A0ABS8VEF8_DATST</name>
<dbReference type="EMBL" id="JACEIK010004202">
    <property type="protein sequence ID" value="MCD9644590.1"/>
    <property type="molecule type" value="Genomic_DNA"/>
</dbReference>
<comment type="caution">
    <text evidence="1">The sequence shown here is derived from an EMBL/GenBank/DDBJ whole genome shotgun (WGS) entry which is preliminary data.</text>
</comment>
<sequence length="137" mass="15388">MDAYKSFFDSGVLYLWGYDSLINFRNISSFIQTHLKQEAAASNGYFQAFRPTSKRKSGSTAMGEMREEKKLMELDQDLTSRQVGRITQLHVMPPIAWSMLRDADLTANLSLFDNCLKFGPPRSTDLIIGPASATQSP</sequence>
<reference evidence="1 2" key="1">
    <citation type="journal article" date="2021" name="BMC Genomics">
        <title>Datura genome reveals duplications of psychoactive alkaloid biosynthetic genes and high mutation rate following tissue culture.</title>
        <authorList>
            <person name="Rajewski A."/>
            <person name="Carter-House D."/>
            <person name="Stajich J."/>
            <person name="Litt A."/>
        </authorList>
    </citation>
    <scope>NUCLEOTIDE SEQUENCE [LARGE SCALE GENOMIC DNA]</scope>
    <source>
        <strain evidence="1">AR-01</strain>
    </source>
</reference>
<evidence type="ECO:0000313" key="2">
    <source>
        <dbReference type="Proteomes" id="UP000823775"/>
    </source>
</evidence>
<accession>A0ABS8VEF8</accession>